<accession>A0AAX1NBU9</accession>
<dbReference type="Proteomes" id="UP000678679">
    <property type="component" value="Chromosome 2"/>
</dbReference>
<evidence type="ECO:0000313" key="2">
    <source>
        <dbReference type="EMBL" id="QWG05049.1"/>
    </source>
</evidence>
<dbReference type="KEGG" id="fya:KMW28_21740"/>
<feature type="signal peptide" evidence="1">
    <location>
        <begin position="1"/>
        <end position="19"/>
    </location>
</feature>
<reference evidence="2 3" key="1">
    <citation type="submission" date="2021-05" db="EMBL/GenBank/DDBJ databases">
        <title>Comparative genomic studies on the polysaccharide-degrading batcterial strains of the Flammeovirga genus.</title>
        <authorList>
            <person name="Zewei F."/>
            <person name="Zheng Z."/>
            <person name="Yu L."/>
            <person name="Ruyue G."/>
            <person name="Yanhong M."/>
            <person name="Yuanyuan C."/>
            <person name="Jingyan G."/>
            <person name="Wenjun H."/>
        </authorList>
    </citation>
    <scope>NUCLEOTIDE SEQUENCE [LARGE SCALE GENOMIC DNA]</scope>
    <source>
        <strain evidence="2 3">NBRC:100898</strain>
    </source>
</reference>
<dbReference type="RefSeq" id="WP_169662268.1">
    <property type="nucleotide sequence ID" value="NZ_CP076133.1"/>
</dbReference>
<sequence length="194" mass="22053">MKKLIYLIAFFLVANFASAQTDNSNLSTSSTKKINLFNGLEMGMSFQEVNQTLVSKMDAKPIDNGFYEIQFLEKPATIKPVYDHKESLVKLVITIENEDIEVIQNNLNIIGASFYQNPDWTMIKENDEQWLAYKEIKPVVDNKNELTISCQGIHKNNIGHLWHAQLMIAPRMEQPATLDQEVIAKESGAISTLF</sequence>
<dbReference type="AlphaFoldDB" id="A0AAX1NBU9"/>
<protein>
    <submittedName>
        <fullName evidence="2">Uncharacterized protein</fullName>
    </submittedName>
</protein>
<dbReference type="EMBL" id="CP076133">
    <property type="protein sequence ID" value="QWG05049.1"/>
    <property type="molecule type" value="Genomic_DNA"/>
</dbReference>
<name>A0AAX1NBU9_9BACT</name>
<gene>
    <name evidence="2" type="ORF">KMW28_21740</name>
</gene>
<keyword evidence="1" id="KW-0732">Signal</keyword>
<proteinExistence type="predicted"/>
<feature type="chain" id="PRO_5043567289" evidence="1">
    <location>
        <begin position="20"/>
        <end position="194"/>
    </location>
</feature>
<keyword evidence="3" id="KW-1185">Reference proteome</keyword>
<organism evidence="2 3">
    <name type="scientific">Flammeovirga yaeyamensis</name>
    <dbReference type="NCBI Taxonomy" id="367791"/>
    <lineage>
        <taxon>Bacteria</taxon>
        <taxon>Pseudomonadati</taxon>
        <taxon>Bacteroidota</taxon>
        <taxon>Cytophagia</taxon>
        <taxon>Cytophagales</taxon>
        <taxon>Flammeovirgaceae</taxon>
        <taxon>Flammeovirga</taxon>
    </lineage>
</organism>
<evidence type="ECO:0000256" key="1">
    <source>
        <dbReference type="SAM" id="SignalP"/>
    </source>
</evidence>
<evidence type="ECO:0000313" key="3">
    <source>
        <dbReference type="Proteomes" id="UP000678679"/>
    </source>
</evidence>